<dbReference type="SUPFAM" id="SSF55120">
    <property type="entry name" value="Pseudouridine synthase"/>
    <property type="match status" value="1"/>
</dbReference>
<dbReference type="NCBIfam" id="TIGR00005">
    <property type="entry name" value="rluA_subfam"/>
    <property type="match status" value="1"/>
</dbReference>
<dbReference type="STRING" id="1458426.SMCB_1410"/>
<sequence>MTKPIISTPLPNDEAYEADEVPEALAPECRHWLAEAGEHGQRIDRVLVASLPAFSRAWLQNLIGQGALQLNGSLCTKPAHKVRVGDRIEIELRPTAQASAFVPEPMALQPVYEDAHLLVLNKPVGLVVHPAAGHWSGTLLNGLLAHHAGAATLPRAGIVHRLDKDTSGLMVVAKTQPCFDALVRQIALRQVHRVYLALVHGAWRHGPQHTIEQPIGRDPRQRLRMAVLGPEHSGAKPALTHVRPLALGSQCSLLGCKLHTGRTHQIRVHLAWAGHALVADTLYGGPPALGLQRQALHAHQLALRHPVSGEWMCWCSEAPPDLMQALAAAQLQYNDESLWSLDSEPATP</sequence>
<proteinExistence type="inferred from homology"/>
<dbReference type="OrthoDB" id="9785808at2"/>
<dbReference type="Gene3D" id="3.10.290.10">
    <property type="entry name" value="RNA-binding S4 domain"/>
    <property type="match status" value="1"/>
</dbReference>
<dbReference type="CDD" id="cd00165">
    <property type="entry name" value="S4"/>
    <property type="match status" value="1"/>
</dbReference>
<dbReference type="CDD" id="cd02869">
    <property type="entry name" value="PseudoU_synth_RluA_like"/>
    <property type="match status" value="1"/>
</dbReference>
<evidence type="ECO:0000313" key="8">
    <source>
        <dbReference type="EMBL" id="BAO83638.1"/>
    </source>
</evidence>
<dbReference type="InterPro" id="IPR006224">
    <property type="entry name" value="PsdUridine_synth_RluA-like_CS"/>
</dbReference>
<dbReference type="EMBL" id="AP014569">
    <property type="protein sequence ID" value="BAO83638.1"/>
    <property type="molecule type" value="Genomic_DNA"/>
</dbReference>
<dbReference type="KEGG" id="cbab:SMCB_1410"/>
<gene>
    <name evidence="8" type="ORF">SMCB_1410</name>
</gene>
<comment type="function">
    <text evidence="6">Responsible for synthesis of pseudouridine from uracil.</text>
</comment>
<dbReference type="InterPro" id="IPR006145">
    <property type="entry name" value="PsdUridine_synth_RsuA/RluA"/>
</dbReference>
<organism evidence="8 9">
    <name type="scientific">Serpentinimonas maccroryi</name>
    <dbReference type="NCBI Taxonomy" id="1458426"/>
    <lineage>
        <taxon>Bacteria</taxon>
        <taxon>Pseudomonadati</taxon>
        <taxon>Pseudomonadota</taxon>
        <taxon>Betaproteobacteria</taxon>
        <taxon>Burkholderiales</taxon>
        <taxon>Comamonadaceae</taxon>
        <taxon>Serpentinimonas</taxon>
    </lineage>
</organism>
<dbReference type="SUPFAM" id="SSF55174">
    <property type="entry name" value="Alpha-L RNA-binding motif"/>
    <property type="match status" value="1"/>
</dbReference>
<keyword evidence="2 6" id="KW-0413">Isomerase</keyword>
<dbReference type="Proteomes" id="UP000066014">
    <property type="component" value="Chromosome"/>
</dbReference>
<evidence type="ECO:0000256" key="2">
    <source>
        <dbReference type="ARBA" id="ARBA00023235"/>
    </source>
</evidence>
<evidence type="ECO:0000256" key="3">
    <source>
        <dbReference type="ARBA" id="ARBA00036882"/>
    </source>
</evidence>
<evidence type="ECO:0000256" key="5">
    <source>
        <dbReference type="PROSITE-ProRule" id="PRU00182"/>
    </source>
</evidence>
<evidence type="ECO:0000256" key="4">
    <source>
        <dbReference type="PIRSR" id="PIRSR606225-1"/>
    </source>
</evidence>
<dbReference type="PROSITE" id="PS50889">
    <property type="entry name" value="S4"/>
    <property type="match status" value="1"/>
</dbReference>
<comment type="similarity">
    <text evidence="1 6">Belongs to the pseudouridine synthase RluA family.</text>
</comment>
<protein>
    <recommendedName>
        <fullName evidence="6">Pseudouridine synthase</fullName>
        <ecNumber evidence="6">5.4.99.-</ecNumber>
    </recommendedName>
</protein>
<dbReference type="EC" id="5.4.99.-" evidence="6"/>
<dbReference type="InterPro" id="IPR002942">
    <property type="entry name" value="S4_RNA-bd"/>
</dbReference>
<evidence type="ECO:0000259" key="7">
    <source>
        <dbReference type="SMART" id="SM00363"/>
    </source>
</evidence>
<accession>A0A060NVP8</accession>
<keyword evidence="5" id="KW-0694">RNA-binding</keyword>
<evidence type="ECO:0000313" key="9">
    <source>
        <dbReference type="Proteomes" id="UP000066014"/>
    </source>
</evidence>
<dbReference type="InterPro" id="IPR020103">
    <property type="entry name" value="PsdUridine_synth_cat_dom_sf"/>
</dbReference>
<dbReference type="InterPro" id="IPR050188">
    <property type="entry name" value="RluA_PseudoU_synthase"/>
</dbReference>
<dbReference type="RefSeq" id="WP_045535916.1">
    <property type="nucleotide sequence ID" value="NZ_AP014569.1"/>
</dbReference>
<evidence type="ECO:0000256" key="1">
    <source>
        <dbReference type="ARBA" id="ARBA00010876"/>
    </source>
</evidence>
<dbReference type="InterPro" id="IPR006225">
    <property type="entry name" value="PsdUridine_synth_RluC/D"/>
</dbReference>
<dbReference type="GO" id="GO:0000455">
    <property type="term" value="P:enzyme-directed rRNA pseudouridine synthesis"/>
    <property type="evidence" value="ECO:0007669"/>
    <property type="project" value="TreeGrafter"/>
</dbReference>
<dbReference type="GO" id="GO:0003723">
    <property type="term" value="F:RNA binding"/>
    <property type="evidence" value="ECO:0007669"/>
    <property type="project" value="UniProtKB-KW"/>
</dbReference>
<dbReference type="AlphaFoldDB" id="A0A060NVP8"/>
<dbReference type="Pfam" id="PF00849">
    <property type="entry name" value="PseudoU_synth_2"/>
    <property type="match status" value="1"/>
</dbReference>
<feature type="active site" evidence="4">
    <location>
        <position position="163"/>
    </location>
</feature>
<dbReference type="Gene3D" id="3.30.2350.10">
    <property type="entry name" value="Pseudouridine synthase"/>
    <property type="match status" value="1"/>
</dbReference>
<reference evidence="8 9" key="1">
    <citation type="journal article" date="2014" name="Nat. Commun.">
        <title>Physiological and genomic features of highly alkaliphilic hydrogen-utilizing Betaproteobacteria from a continental serpentinizing site.</title>
        <authorList>
            <person name="Suzuki S."/>
            <person name="Kuenen J.G."/>
            <person name="Schipper K."/>
            <person name="van der Velde S."/>
            <person name="Ishii S."/>
            <person name="Wu A."/>
            <person name="Sorokin D.Y."/>
            <person name="Tenney A."/>
            <person name="Meng X.Y."/>
            <person name="Morrill P.L."/>
            <person name="Kamagata Y."/>
            <person name="Muyzer G."/>
            <person name="Nealson K.H."/>
        </authorList>
    </citation>
    <scope>NUCLEOTIDE SEQUENCE [LARGE SCALE GENOMIC DNA]</scope>
    <source>
        <strain evidence="8 9">B1</strain>
    </source>
</reference>
<evidence type="ECO:0000256" key="6">
    <source>
        <dbReference type="RuleBase" id="RU362028"/>
    </source>
</evidence>
<dbReference type="PANTHER" id="PTHR21600">
    <property type="entry name" value="MITOCHONDRIAL RNA PSEUDOURIDINE SYNTHASE"/>
    <property type="match status" value="1"/>
</dbReference>
<dbReference type="PANTHER" id="PTHR21600:SF44">
    <property type="entry name" value="RIBOSOMAL LARGE SUBUNIT PSEUDOURIDINE SYNTHASE D"/>
    <property type="match status" value="1"/>
</dbReference>
<dbReference type="GO" id="GO:0160140">
    <property type="term" value="F:23S rRNA pseudouridine(1911/1915/1917) synthase activity"/>
    <property type="evidence" value="ECO:0007669"/>
    <property type="project" value="UniProtKB-EC"/>
</dbReference>
<dbReference type="Pfam" id="PF01479">
    <property type="entry name" value="S4"/>
    <property type="match status" value="1"/>
</dbReference>
<dbReference type="HOGENOM" id="CLU_016902_4_0_4"/>
<comment type="catalytic activity">
    <reaction evidence="3">
        <text>uridine(1911/1915/1917) in 23S rRNA = pseudouridine(1911/1915/1917) in 23S rRNA</text>
        <dbReference type="Rhea" id="RHEA:42524"/>
        <dbReference type="Rhea" id="RHEA-COMP:10097"/>
        <dbReference type="Rhea" id="RHEA-COMP:10098"/>
        <dbReference type="ChEBI" id="CHEBI:65314"/>
        <dbReference type="ChEBI" id="CHEBI:65315"/>
        <dbReference type="EC" id="5.4.99.23"/>
    </reaction>
</comment>
<dbReference type="InterPro" id="IPR036986">
    <property type="entry name" value="S4_RNA-bd_sf"/>
</dbReference>
<dbReference type="SMART" id="SM00363">
    <property type="entry name" value="S4"/>
    <property type="match status" value="1"/>
</dbReference>
<dbReference type="PROSITE" id="PS01129">
    <property type="entry name" value="PSI_RLU"/>
    <property type="match status" value="1"/>
</dbReference>
<name>A0A060NVP8_9BURK</name>
<feature type="domain" description="RNA-binding S4" evidence="7">
    <location>
        <begin position="41"/>
        <end position="101"/>
    </location>
</feature>
<keyword evidence="9" id="KW-1185">Reference proteome</keyword>
<comment type="catalytic activity">
    <reaction evidence="6">
        <text>a uridine in RNA = a pseudouridine in RNA</text>
        <dbReference type="Rhea" id="RHEA:48348"/>
        <dbReference type="Rhea" id="RHEA-COMP:12068"/>
        <dbReference type="Rhea" id="RHEA-COMP:12069"/>
        <dbReference type="ChEBI" id="CHEBI:65314"/>
        <dbReference type="ChEBI" id="CHEBI:65315"/>
    </reaction>
</comment>